<dbReference type="Gene3D" id="3.40.30.10">
    <property type="entry name" value="Glutaredoxin"/>
    <property type="match status" value="1"/>
</dbReference>
<evidence type="ECO:0000313" key="8">
    <source>
        <dbReference type="Proteomes" id="UP000029525"/>
    </source>
</evidence>
<dbReference type="Pfam" id="PF00255">
    <property type="entry name" value="GSHPx"/>
    <property type="match status" value="1"/>
</dbReference>
<dbReference type="Proteomes" id="UP000029525">
    <property type="component" value="Unassembled WGS sequence"/>
</dbReference>
<reference evidence="7 8" key="1">
    <citation type="submission" date="2014-07" db="EMBL/GenBank/DDBJ databases">
        <authorList>
            <person name="McCorrison J."/>
            <person name="Sanka R."/>
            <person name="Torralba M."/>
            <person name="Gillis M."/>
            <person name="Haft D.H."/>
            <person name="Methe B."/>
            <person name="Sutton G."/>
            <person name="Nelson K.E."/>
        </authorList>
    </citation>
    <scope>NUCLEOTIDE SEQUENCE [LARGE SCALE GENOMIC DNA]</scope>
    <source>
        <strain evidence="7 8">DNF00320</strain>
    </source>
</reference>
<organism evidence="7 8">
    <name type="scientific">Prevotella bivia DNF00320</name>
    <dbReference type="NCBI Taxonomy" id="1401068"/>
    <lineage>
        <taxon>Bacteria</taxon>
        <taxon>Pseudomonadati</taxon>
        <taxon>Bacteroidota</taxon>
        <taxon>Bacteroidia</taxon>
        <taxon>Bacteroidales</taxon>
        <taxon>Prevotellaceae</taxon>
        <taxon>Prevotella</taxon>
    </lineage>
</organism>
<dbReference type="InterPro" id="IPR036249">
    <property type="entry name" value="Thioredoxin-like_sf"/>
</dbReference>
<evidence type="ECO:0000313" key="7">
    <source>
        <dbReference type="EMBL" id="KGF45739.1"/>
    </source>
</evidence>
<evidence type="ECO:0000256" key="6">
    <source>
        <dbReference type="SAM" id="SignalP"/>
    </source>
</evidence>
<dbReference type="RefSeq" id="WP_036865858.1">
    <property type="nucleotide sequence ID" value="NZ_JRNQ01000004.1"/>
</dbReference>
<dbReference type="CDD" id="cd00340">
    <property type="entry name" value="GSH_Peroxidase"/>
    <property type="match status" value="1"/>
</dbReference>
<name>A0A096CKB5_9BACT</name>
<evidence type="ECO:0000256" key="3">
    <source>
        <dbReference type="ARBA" id="ARBA00023002"/>
    </source>
</evidence>
<sequence>MKKKKIVLLFIALFFAVVSMAQKNVYKFEVKDGAGNPVKLKEYKGKVLLIVNTATKCGFTPQYEDLERLYATYQAQGFIVLDFPCNQFGGQAPGAYNEIHSFCSDRFGITFPQFSKITVNGMGEAPLYTYLKKQAPFKGFDTTTDIGKLLDEKFRKDNPNYAKDPSIKWNFTKFLIDREGHVIDRFEPSDDMQKVETGIKAALLMK</sequence>
<dbReference type="PIRSF" id="PIRSF000303">
    <property type="entry name" value="Glutathion_perox"/>
    <property type="match status" value="1"/>
</dbReference>
<comment type="caution">
    <text evidence="7">The sequence shown here is derived from an EMBL/GenBank/DDBJ whole genome shotgun (WGS) entry which is preliminary data.</text>
</comment>
<evidence type="ECO:0000256" key="1">
    <source>
        <dbReference type="ARBA" id="ARBA00006926"/>
    </source>
</evidence>
<dbReference type="FunFam" id="3.40.30.10:FF:000010">
    <property type="entry name" value="Glutathione peroxidase"/>
    <property type="match status" value="1"/>
</dbReference>
<dbReference type="GO" id="GO:0034599">
    <property type="term" value="P:cellular response to oxidative stress"/>
    <property type="evidence" value="ECO:0007669"/>
    <property type="project" value="TreeGrafter"/>
</dbReference>
<dbReference type="PANTHER" id="PTHR11592:SF78">
    <property type="entry name" value="GLUTATHIONE PEROXIDASE"/>
    <property type="match status" value="1"/>
</dbReference>
<feature type="active site" evidence="4">
    <location>
        <position position="57"/>
    </location>
</feature>
<comment type="similarity">
    <text evidence="1 5">Belongs to the glutathione peroxidase family.</text>
</comment>
<feature type="signal peptide" evidence="6">
    <location>
        <begin position="1"/>
        <end position="21"/>
    </location>
</feature>
<gene>
    <name evidence="7" type="ORF">HMPREF0647_01100</name>
</gene>
<keyword evidence="6" id="KW-0732">Signal</keyword>
<evidence type="ECO:0000256" key="5">
    <source>
        <dbReference type="RuleBase" id="RU000499"/>
    </source>
</evidence>
<proteinExistence type="inferred from homology"/>
<dbReference type="PROSITE" id="PS00460">
    <property type="entry name" value="GLUTATHIONE_PEROXID_1"/>
    <property type="match status" value="1"/>
</dbReference>
<dbReference type="InterPro" id="IPR029759">
    <property type="entry name" value="GPX_AS"/>
</dbReference>
<keyword evidence="3 5" id="KW-0560">Oxidoreductase</keyword>
<evidence type="ECO:0000256" key="2">
    <source>
        <dbReference type="ARBA" id="ARBA00022559"/>
    </source>
</evidence>
<dbReference type="SUPFAM" id="SSF52833">
    <property type="entry name" value="Thioredoxin-like"/>
    <property type="match status" value="1"/>
</dbReference>
<dbReference type="GO" id="GO:0004601">
    <property type="term" value="F:peroxidase activity"/>
    <property type="evidence" value="ECO:0007669"/>
    <property type="project" value="UniProtKB-KW"/>
</dbReference>
<dbReference type="PROSITE" id="PS00763">
    <property type="entry name" value="GLUTATHIONE_PEROXID_2"/>
    <property type="match status" value="1"/>
</dbReference>
<protein>
    <recommendedName>
        <fullName evidence="5">Glutathione peroxidase</fullName>
    </recommendedName>
</protein>
<dbReference type="PRINTS" id="PR01011">
    <property type="entry name" value="GLUTPROXDASE"/>
</dbReference>
<dbReference type="PANTHER" id="PTHR11592">
    <property type="entry name" value="GLUTATHIONE PEROXIDASE"/>
    <property type="match status" value="1"/>
</dbReference>
<dbReference type="PROSITE" id="PS51355">
    <property type="entry name" value="GLUTATHIONE_PEROXID_3"/>
    <property type="match status" value="1"/>
</dbReference>
<dbReference type="OrthoDB" id="9789406at2"/>
<evidence type="ECO:0000256" key="4">
    <source>
        <dbReference type="PIRSR" id="PIRSR000303-1"/>
    </source>
</evidence>
<accession>A0A096CKB5</accession>
<dbReference type="InterPro" id="IPR029760">
    <property type="entry name" value="GPX_CS"/>
</dbReference>
<dbReference type="EMBL" id="JRNQ01000004">
    <property type="protein sequence ID" value="KGF45739.1"/>
    <property type="molecule type" value="Genomic_DNA"/>
</dbReference>
<dbReference type="AlphaFoldDB" id="A0A096CKB5"/>
<dbReference type="InterPro" id="IPR000889">
    <property type="entry name" value="Glutathione_peroxidase"/>
</dbReference>
<feature type="chain" id="PRO_5001925358" description="Glutathione peroxidase" evidence="6">
    <location>
        <begin position="22"/>
        <end position="206"/>
    </location>
</feature>
<keyword evidence="2 5" id="KW-0575">Peroxidase</keyword>